<name>A0A9P0JA65_APHGO</name>
<protein>
    <submittedName>
        <fullName evidence="1">Uncharacterized protein</fullName>
    </submittedName>
</protein>
<reference evidence="1" key="1">
    <citation type="submission" date="2022-02" db="EMBL/GenBank/DDBJ databases">
        <authorList>
            <person name="King R."/>
        </authorList>
    </citation>
    <scope>NUCLEOTIDE SEQUENCE</scope>
</reference>
<organism evidence="1 2">
    <name type="scientific">Aphis gossypii</name>
    <name type="common">Cotton aphid</name>
    <dbReference type="NCBI Taxonomy" id="80765"/>
    <lineage>
        <taxon>Eukaryota</taxon>
        <taxon>Metazoa</taxon>
        <taxon>Ecdysozoa</taxon>
        <taxon>Arthropoda</taxon>
        <taxon>Hexapoda</taxon>
        <taxon>Insecta</taxon>
        <taxon>Pterygota</taxon>
        <taxon>Neoptera</taxon>
        <taxon>Paraneoptera</taxon>
        <taxon>Hemiptera</taxon>
        <taxon>Sternorrhyncha</taxon>
        <taxon>Aphidomorpha</taxon>
        <taxon>Aphidoidea</taxon>
        <taxon>Aphididae</taxon>
        <taxon>Aphidini</taxon>
        <taxon>Aphis</taxon>
        <taxon>Aphis</taxon>
    </lineage>
</organism>
<dbReference type="AlphaFoldDB" id="A0A9P0JA65"/>
<dbReference type="EMBL" id="OU899036">
    <property type="protein sequence ID" value="CAH1733261.1"/>
    <property type="molecule type" value="Genomic_DNA"/>
</dbReference>
<accession>A0A9P0JA65</accession>
<reference evidence="1" key="2">
    <citation type="submission" date="2022-10" db="EMBL/GenBank/DDBJ databases">
        <authorList>
            <consortium name="ENA_rothamsted_submissions"/>
            <consortium name="culmorum"/>
            <person name="King R."/>
        </authorList>
    </citation>
    <scope>NUCLEOTIDE SEQUENCE</scope>
</reference>
<evidence type="ECO:0000313" key="1">
    <source>
        <dbReference type="EMBL" id="CAH1733261.1"/>
    </source>
</evidence>
<dbReference type="Proteomes" id="UP001154329">
    <property type="component" value="Chromosome 3"/>
</dbReference>
<keyword evidence="2" id="KW-1185">Reference proteome</keyword>
<gene>
    <name evidence="1" type="ORF">APHIGO_LOCUS9598</name>
</gene>
<sequence>MKSISNVVQSNHLNIDCLLKKSNKYQTVYLSNIECNINHIFPIEKEEDLYTYSYI</sequence>
<evidence type="ECO:0000313" key="2">
    <source>
        <dbReference type="Proteomes" id="UP001154329"/>
    </source>
</evidence>
<proteinExistence type="predicted"/>